<accession>A0ACB9HBR9</accession>
<reference evidence="1 2" key="2">
    <citation type="journal article" date="2022" name="Mol. Ecol. Resour.">
        <title>The genomes of chicory, endive, great burdock and yacon provide insights into Asteraceae paleo-polyploidization history and plant inulin production.</title>
        <authorList>
            <person name="Fan W."/>
            <person name="Wang S."/>
            <person name="Wang H."/>
            <person name="Wang A."/>
            <person name="Jiang F."/>
            <person name="Liu H."/>
            <person name="Zhao H."/>
            <person name="Xu D."/>
            <person name="Zhang Y."/>
        </authorList>
    </citation>
    <scope>NUCLEOTIDE SEQUENCE [LARGE SCALE GENOMIC DNA]</scope>
    <source>
        <strain evidence="2">cv. Yunnan</strain>
        <tissue evidence="1">Leaves</tissue>
    </source>
</reference>
<gene>
    <name evidence="1" type="ORF">L1987_35830</name>
</gene>
<sequence>MIAVMPPPQSTEAAFPKFTVHVENFHLDGLVVGCGRDDQQPDYKPIKHGEEYTLEFNDDAQRSCAFNWNNKHIKFPVFNHTLSNSCTGGIIKDCWWRARERFFEFLENDWVLMYYW</sequence>
<protein>
    <submittedName>
        <fullName evidence="1">Uncharacterized protein</fullName>
    </submittedName>
</protein>
<organism evidence="1 2">
    <name type="scientific">Smallanthus sonchifolius</name>
    <dbReference type="NCBI Taxonomy" id="185202"/>
    <lineage>
        <taxon>Eukaryota</taxon>
        <taxon>Viridiplantae</taxon>
        <taxon>Streptophyta</taxon>
        <taxon>Embryophyta</taxon>
        <taxon>Tracheophyta</taxon>
        <taxon>Spermatophyta</taxon>
        <taxon>Magnoliopsida</taxon>
        <taxon>eudicotyledons</taxon>
        <taxon>Gunneridae</taxon>
        <taxon>Pentapetalae</taxon>
        <taxon>asterids</taxon>
        <taxon>campanulids</taxon>
        <taxon>Asterales</taxon>
        <taxon>Asteraceae</taxon>
        <taxon>Asteroideae</taxon>
        <taxon>Heliantheae alliance</taxon>
        <taxon>Millerieae</taxon>
        <taxon>Smallanthus</taxon>
    </lineage>
</organism>
<comment type="caution">
    <text evidence="1">The sequence shown here is derived from an EMBL/GenBank/DDBJ whole genome shotgun (WGS) entry which is preliminary data.</text>
</comment>
<evidence type="ECO:0000313" key="1">
    <source>
        <dbReference type="EMBL" id="KAI3793214.1"/>
    </source>
</evidence>
<dbReference type="Proteomes" id="UP001056120">
    <property type="component" value="Linkage Group LG12"/>
</dbReference>
<name>A0ACB9HBR9_9ASTR</name>
<proteinExistence type="predicted"/>
<keyword evidence="2" id="KW-1185">Reference proteome</keyword>
<reference evidence="2" key="1">
    <citation type="journal article" date="2022" name="Mol. Ecol. Resour.">
        <title>The genomes of chicory, endive, great burdock and yacon provide insights into Asteraceae palaeo-polyploidization history and plant inulin production.</title>
        <authorList>
            <person name="Fan W."/>
            <person name="Wang S."/>
            <person name="Wang H."/>
            <person name="Wang A."/>
            <person name="Jiang F."/>
            <person name="Liu H."/>
            <person name="Zhao H."/>
            <person name="Xu D."/>
            <person name="Zhang Y."/>
        </authorList>
    </citation>
    <scope>NUCLEOTIDE SEQUENCE [LARGE SCALE GENOMIC DNA]</scope>
    <source>
        <strain evidence="2">cv. Yunnan</strain>
    </source>
</reference>
<dbReference type="EMBL" id="CM042029">
    <property type="protein sequence ID" value="KAI3793214.1"/>
    <property type="molecule type" value="Genomic_DNA"/>
</dbReference>
<evidence type="ECO:0000313" key="2">
    <source>
        <dbReference type="Proteomes" id="UP001056120"/>
    </source>
</evidence>